<comment type="caution">
    <text evidence="1">The sequence shown here is derived from an EMBL/GenBank/DDBJ whole genome shotgun (WGS) entry which is preliminary data.</text>
</comment>
<reference evidence="1" key="1">
    <citation type="submission" date="2021-12" db="EMBL/GenBank/DDBJ databases">
        <title>Prjna785345.</title>
        <authorList>
            <person name="Rujirawat T."/>
            <person name="Krajaejun T."/>
        </authorList>
    </citation>
    <scope>NUCLEOTIDE SEQUENCE</scope>
    <source>
        <strain evidence="1">Pi057C3</strain>
    </source>
</reference>
<proteinExistence type="predicted"/>
<protein>
    <submittedName>
        <fullName evidence="1">Uncharacterized protein</fullName>
    </submittedName>
</protein>
<dbReference type="AlphaFoldDB" id="A0AAD5LQ05"/>
<gene>
    <name evidence="1" type="ORF">P43SY_010228</name>
</gene>
<dbReference type="Proteomes" id="UP001209570">
    <property type="component" value="Unassembled WGS sequence"/>
</dbReference>
<evidence type="ECO:0000313" key="2">
    <source>
        <dbReference type="Proteomes" id="UP001209570"/>
    </source>
</evidence>
<name>A0AAD5LQ05_PYTIN</name>
<keyword evidence="2" id="KW-1185">Reference proteome</keyword>
<dbReference type="EMBL" id="JAKCXM010002794">
    <property type="protein sequence ID" value="KAJ0389979.1"/>
    <property type="molecule type" value="Genomic_DNA"/>
</dbReference>
<organism evidence="1 2">
    <name type="scientific">Pythium insidiosum</name>
    <name type="common">Pythiosis disease agent</name>
    <dbReference type="NCBI Taxonomy" id="114742"/>
    <lineage>
        <taxon>Eukaryota</taxon>
        <taxon>Sar</taxon>
        <taxon>Stramenopiles</taxon>
        <taxon>Oomycota</taxon>
        <taxon>Peronosporomycetes</taxon>
        <taxon>Pythiales</taxon>
        <taxon>Pythiaceae</taxon>
        <taxon>Pythium</taxon>
    </lineage>
</organism>
<sequence length="207" mass="22249">MQGNTDGYRVFLKADTATYLDVTAASWQGDAYVNVALHVSPLFRRAGAVKGLMGNWDGVKQREESDAASLAKAWQLDLTRNLFTCTGAACVSMVSPVGPSEAEAASLAASKGLLAQGFAPHIVTQKRAFTPVITPIKKLRVRRAQSTDAKPDVTPRAQELCRQVITSIPHCAQYVADVSYFVDSYCVGDASLLQDLSVVDNAKLART</sequence>
<evidence type="ECO:0000313" key="1">
    <source>
        <dbReference type="EMBL" id="KAJ0389979.1"/>
    </source>
</evidence>
<accession>A0AAD5LQ05</accession>